<dbReference type="Proteomes" id="UP000675920">
    <property type="component" value="Unplaced"/>
</dbReference>
<keyword evidence="5" id="KW-0804">Transcription</keyword>
<keyword evidence="2" id="KW-0805">Transcription regulation</keyword>
<dbReference type="SUPFAM" id="SSF53850">
    <property type="entry name" value="Periplasmic binding protein-like II"/>
    <property type="match status" value="1"/>
</dbReference>
<reference evidence="8" key="1">
    <citation type="submission" date="2025-08" db="UniProtKB">
        <authorList>
            <consortium name="RefSeq"/>
        </authorList>
    </citation>
    <scope>IDENTIFICATION</scope>
</reference>
<dbReference type="NCBIfam" id="NF008284">
    <property type="entry name" value="PRK11062.1"/>
    <property type="match status" value="1"/>
</dbReference>
<comment type="similarity">
    <text evidence="1">Belongs to the LysR transcriptional regulatory family.</text>
</comment>
<dbReference type="Gene3D" id="3.40.190.290">
    <property type="match status" value="1"/>
</dbReference>
<dbReference type="OrthoDB" id="464481at2"/>
<dbReference type="InterPro" id="IPR036388">
    <property type="entry name" value="WH-like_DNA-bd_sf"/>
</dbReference>
<evidence type="ECO:0000313" key="8">
    <source>
        <dbReference type="RefSeq" id="WP_028312095.1"/>
    </source>
</evidence>
<name>A0A8B6X556_9BURK</name>
<evidence type="ECO:0000259" key="6">
    <source>
        <dbReference type="PROSITE" id="PS50931"/>
    </source>
</evidence>
<gene>
    <name evidence="8" type="primary">nhaR</name>
</gene>
<dbReference type="GO" id="GO:2000142">
    <property type="term" value="P:regulation of DNA-templated transcription initiation"/>
    <property type="evidence" value="ECO:0007669"/>
    <property type="project" value="TreeGrafter"/>
</dbReference>
<protein>
    <submittedName>
        <fullName evidence="8">Transcriptional activator NhaR</fullName>
    </submittedName>
</protein>
<dbReference type="GO" id="GO:0003700">
    <property type="term" value="F:DNA-binding transcription factor activity"/>
    <property type="evidence" value="ECO:0007669"/>
    <property type="project" value="InterPro"/>
</dbReference>
<evidence type="ECO:0000313" key="7">
    <source>
        <dbReference type="Proteomes" id="UP000675920"/>
    </source>
</evidence>
<dbReference type="Pfam" id="PF03466">
    <property type="entry name" value="LysR_substrate"/>
    <property type="match status" value="1"/>
</dbReference>
<evidence type="ECO:0000256" key="3">
    <source>
        <dbReference type="ARBA" id="ARBA00023125"/>
    </source>
</evidence>
<dbReference type="PANTHER" id="PTHR30293:SF2">
    <property type="entry name" value="TRANSCRIPTIONAL ACTIVATOR PROTEIN NHAR"/>
    <property type="match status" value="1"/>
</dbReference>
<dbReference type="GO" id="GO:0003677">
    <property type="term" value="F:DNA binding"/>
    <property type="evidence" value="ECO:0007669"/>
    <property type="project" value="UniProtKB-KW"/>
</dbReference>
<dbReference type="InterPro" id="IPR005119">
    <property type="entry name" value="LysR_subst-bd"/>
</dbReference>
<dbReference type="PANTHER" id="PTHR30293">
    <property type="entry name" value="TRANSCRIPTIONAL REGULATORY PROTEIN NAC-RELATED"/>
    <property type="match status" value="1"/>
</dbReference>
<evidence type="ECO:0000256" key="4">
    <source>
        <dbReference type="ARBA" id="ARBA00023159"/>
    </source>
</evidence>
<keyword evidence="7" id="KW-1185">Reference proteome</keyword>
<feature type="domain" description="HTH lysR-type" evidence="6">
    <location>
        <begin position="4"/>
        <end position="61"/>
    </location>
</feature>
<dbReference type="SUPFAM" id="SSF46785">
    <property type="entry name" value="Winged helix' DNA-binding domain"/>
    <property type="match status" value="1"/>
</dbReference>
<sequence>MAGFNYRHLHYFWVVAKEGGISKAAARLDLAVQTVSAQLRQLEADLGQALFTQEGRGLVLTEAGRIALDHADRIFQIGAQMEEALALAHAGAAGGLRLTVGIADSLPKLVAFRLLQPALDAGLAVRLSCHEGEFEHLLADLALHKFDVVLADRPVAANAALKLYNHALGESGIAWFGTPALAAKYREGFPRSLDGAPVLLPTRHSVLRPRLDQWFESQGLRPRVAGEFEDSALLATFARGGLGLMPAAAIVAADLAAQHGLERVGDSDTVREQFYAIAAERRITHPAVERIRAGAGAALE</sequence>
<organism evidence="7 8">
    <name type="scientific">Derxia gummosa DSM 723</name>
    <dbReference type="NCBI Taxonomy" id="1121388"/>
    <lineage>
        <taxon>Bacteria</taxon>
        <taxon>Pseudomonadati</taxon>
        <taxon>Pseudomonadota</taxon>
        <taxon>Betaproteobacteria</taxon>
        <taxon>Burkholderiales</taxon>
        <taxon>Alcaligenaceae</taxon>
        <taxon>Derxia</taxon>
    </lineage>
</organism>
<proteinExistence type="inferred from homology"/>
<dbReference type="InterPro" id="IPR036390">
    <property type="entry name" value="WH_DNA-bd_sf"/>
</dbReference>
<dbReference type="InterPro" id="IPR000847">
    <property type="entry name" value="LysR_HTH_N"/>
</dbReference>
<evidence type="ECO:0000256" key="2">
    <source>
        <dbReference type="ARBA" id="ARBA00023015"/>
    </source>
</evidence>
<evidence type="ECO:0000256" key="1">
    <source>
        <dbReference type="ARBA" id="ARBA00009437"/>
    </source>
</evidence>
<keyword evidence="4" id="KW-0010">Activator</keyword>
<dbReference type="Gene3D" id="1.10.10.10">
    <property type="entry name" value="Winged helix-like DNA-binding domain superfamily/Winged helix DNA-binding domain"/>
    <property type="match status" value="1"/>
</dbReference>
<dbReference type="PROSITE" id="PS50931">
    <property type="entry name" value="HTH_LYSR"/>
    <property type="match status" value="1"/>
</dbReference>
<evidence type="ECO:0000256" key="5">
    <source>
        <dbReference type="ARBA" id="ARBA00023163"/>
    </source>
</evidence>
<dbReference type="RefSeq" id="WP_028312095.1">
    <property type="nucleotide sequence ID" value="NZ_AXWS01000014.1"/>
</dbReference>
<dbReference type="Pfam" id="PF00126">
    <property type="entry name" value="HTH_1"/>
    <property type="match status" value="1"/>
</dbReference>
<accession>A0A8B6X556</accession>
<dbReference type="AlphaFoldDB" id="A0A8B6X556"/>
<keyword evidence="3" id="KW-0238">DNA-binding</keyword>